<feature type="domain" description="ISXO2-like transposase" evidence="2">
    <location>
        <begin position="34"/>
        <end position="70"/>
    </location>
</feature>
<evidence type="ECO:0000313" key="3">
    <source>
        <dbReference type="EMBL" id="PYI65716.1"/>
    </source>
</evidence>
<name>A0A2V5LUS0_9MICC</name>
<evidence type="ECO:0000259" key="2">
    <source>
        <dbReference type="Pfam" id="PF12762"/>
    </source>
</evidence>
<dbReference type="EMBL" id="QJVD01000021">
    <property type="protein sequence ID" value="PYI65716.1"/>
    <property type="molecule type" value="Genomic_DNA"/>
</dbReference>
<keyword evidence="4" id="KW-1185">Reference proteome</keyword>
<reference evidence="3 4" key="1">
    <citation type="submission" date="2018-05" db="EMBL/GenBank/DDBJ databases">
        <title>Genetic diversity of glacier-inhabiting Cryobacterium bacteria in China and description of Cryobacterium mengkeensis sp. nov. and Arthrobacter glacialis sp. nov.</title>
        <authorList>
            <person name="Liu Q."/>
            <person name="Xin Y.-H."/>
        </authorList>
    </citation>
    <scope>NUCLEOTIDE SEQUENCE [LARGE SCALE GENOMIC DNA]</scope>
    <source>
        <strain evidence="3 4">LI2</strain>
    </source>
</reference>
<dbReference type="Proteomes" id="UP000247832">
    <property type="component" value="Unassembled WGS sequence"/>
</dbReference>
<protein>
    <recommendedName>
        <fullName evidence="2">ISXO2-like transposase domain-containing protein</fullName>
    </recommendedName>
</protein>
<dbReference type="OrthoDB" id="5365332at2"/>
<gene>
    <name evidence="3" type="ORF">CVV68_16875</name>
</gene>
<evidence type="ECO:0000313" key="4">
    <source>
        <dbReference type="Proteomes" id="UP000247832"/>
    </source>
</evidence>
<organism evidence="3 4">
    <name type="scientific">Arthrobacter livingstonensis</name>
    <dbReference type="NCBI Taxonomy" id="670078"/>
    <lineage>
        <taxon>Bacteria</taxon>
        <taxon>Bacillati</taxon>
        <taxon>Actinomycetota</taxon>
        <taxon>Actinomycetes</taxon>
        <taxon>Micrococcales</taxon>
        <taxon>Micrococcaceae</taxon>
        <taxon>Arthrobacter</taxon>
    </lineage>
</organism>
<dbReference type="InterPro" id="IPR024445">
    <property type="entry name" value="Tnp_ISXO2-like"/>
</dbReference>
<accession>A0A2V5LUS0</accession>
<dbReference type="Pfam" id="PF12762">
    <property type="entry name" value="DDE_Tnp_IS1595"/>
    <property type="match status" value="1"/>
</dbReference>
<evidence type="ECO:0000256" key="1">
    <source>
        <dbReference type="SAM" id="MobiDB-lite"/>
    </source>
</evidence>
<feature type="region of interest" description="Disordered" evidence="1">
    <location>
        <begin position="1"/>
        <end position="28"/>
    </location>
</feature>
<dbReference type="AlphaFoldDB" id="A0A2V5LUS0"/>
<comment type="caution">
    <text evidence="3">The sequence shown here is derived from an EMBL/GenBank/DDBJ whole genome shotgun (WGS) entry which is preliminary data.</text>
</comment>
<proteinExistence type="predicted"/>
<feature type="region of interest" description="Disordered" evidence="1">
    <location>
        <begin position="99"/>
        <end position="127"/>
    </location>
</feature>
<sequence>MMAWRVSGDKSPKSRSQRAPRARGEDPGALLPPLHRVISFVKRWMLGTHQGAIGNAHLQAYRDEFVFRFNRRKSSCPRLVFVRVLQLAFAHPVPLPRPGSRALAQTNPPDPIYRQRTPLKPGMPSRQPAMEDIKLGPSAGYARDTFCHGYRSSANLTKCD</sequence>